<dbReference type="Proteomes" id="UP000644660">
    <property type="component" value="Unassembled WGS sequence"/>
</dbReference>
<proteinExistence type="predicted"/>
<evidence type="ECO:0000313" key="2">
    <source>
        <dbReference type="Proteomes" id="UP000644660"/>
    </source>
</evidence>
<dbReference type="AlphaFoldDB" id="A0A8H2VKB7"/>
<dbReference type="OrthoDB" id="25408at2759"/>
<name>A0A8H2VKB7_9SACH</name>
<dbReference type="RefSeq" id="XP_041408836.1">
    <property type="nucleotide sequence ID" value="XM_041552902.1"/>
</dbReference>
<gene>
    <name evidence="1" type="ORF">KABA2_13S00594</name>
</gene>
<sequence length="188" mass="21426">MNNTFNNNNTGNGNDMNTKQQPHITETFIQKIFAHLDNQDVSKLNNFLQLFSNNSNGKIIINGQRSNDAMSFLTLWSQQIVSTQHSITSIDYHLIPGSGTVLCNIGAKVRFDESGRDKNGQDAVIRNNQNQNQNQLNQNRNRQFWGSYFGVSLQLILDDRIYRNDLNGVINSFNYTIINKPDDSLIEL</sequence>
<dbReference type="EMBL" id="CAEFZW010000013">
    <property type="protein sequence ID" value="CAB4256992.1"/>
    <property type="molecule type" value="Genomic_DNA"/>
</dbReference>
<keyword evidence="2" id="KW-1185">Reference proteome</keyword>
<dbReference type="SUPFAM" id="SSF54427">
    <property type="entry name" value="NTF2-like"/>
    <property type="match status" value="1"/>
</dbReference>
<protein>
    <submittedName>
        <fullName evidence="1">Similar to Saccharomyces cerevisiae YKL186C MTR2 mRNA transport regulator, essential nuclear protein</fullName>
    </submittedName>
</protein>
<dbReference type="Pfam" id="PF10429">
    <property type="entry name" value="Mtr2"/>
    <property type="match status" value="1"/>
</dbReference>
<dbReference type="InterPro" id="IPR019488">
    <property type="entry name" value="Nucl_pore_RNA_shuttling_Mtr2"/>
</dbReference>
<evidence type="ECO:0000313" key="1">
    <source>
        <dbReference type="EMBL" id="CAB4256992.1"/>
    </source>
</evidence>
<organism evidence="1 2">
    <name type="scientific">Maudiozyma barnettii</name>
    <dbReference type="NCBI Taxonomy" id="61262"/>
    <lineage>
        <taxon>Eukaryota</taxon>
        <taxon>Fungi</taxon>
        <taxon>Dikarya</taxon>
        <taxon>Ascomycota</taxon>
        <taxon>Saccharomycotina</taxon>
        <taxon>Saccharomycetes</taxon>
        <taxon>Saccharomycetales</taxon>
        <taxon>Saccharomycetaceae</taxon>
        <taxon>Maudiozyma</taxon>
    </lineage>
</organism>
<reference evidence="1 2" key="1">
    <citation type="submission" date="2020-05" db="EMBL/GenBank/DDBJ databases">
        <authorList>
            <person name="Casaregola S."/>
            <person name="Devillers H."/>
            <person name="Grondin C."/>
        </authorList>
    </citation>
    <scope>NUCLEOTIDE SEQUENCE [LARGE SCALE GENOMIC DNA]</scope>
    <source>
        <strain evidence="1 2">CLIB 1767</strain>
    </source>
</reference>
<accession>A0A8H2VKB7</accession>
<dbReference type="Gene3D" id="3.10.450.50">
    <property type="match status" value="1"/>
</dbReference>
<comment type="caution">
    <text evidence="1">The sequence shown here is derived from an EMBL/GenBank/DDBJ whole genome shotgun (WGS) entry which is preliminary data.</text>
</comment>
<dbReference type="InterPro" id="IPR032710">
    <property type="entry name" value="NTF2-like_dom_sf"/>
</dbReference>
<dbReference type="GeneID" id="64860100"/>